<reference evidence="2 3" key="1">
    <citation type="journal article" date="2020" name="IScience">
        <title>Genome Sequencing of the Endangered Kingdonia uniflora (Circaeasteraceae, Ranunculales) Reveals Potential Mechanisms of Evolutionary Specialization.</title>
        <authorList>
            <person name="Sun Y."/>
            <person name="Deng T."/>
            <person name="Zhang A."/>
            <person name="Moore M.J."/>
            <person name="Landis J.B."/>
            <person name="Lin N."/>
            <person name="Zhang H."/>
            <person name="Zhang X."/>
            <person name="Huang J."/>
            <person name="Zhang X."/>
            <person name="Sun H."/>
            <person name="Wang H."/>
        </authorList>
    </citation>
    <scope>NUCLEOTIDE SEQUENCE [LARGE SCALE GENOMIC DNA]</scope>
    <source>
        <strain evidence="2">TB1705</strain>
        <tissue evidence="2">Leaf</tissue>
    </source>
</reference>
<dbReference type="Proteomes" id="UP000541444">
    <property type="component" value="Unassembled WGS sequence"/>
</dbReference>
<dbReference type="EMBL" id="JACGCM010002611">
    <property type="protein sequence ID" value="KAF6138238.1"/>
    <property type="molecule type" value="Genomic_DNA"/>
</dbReference>
<organism evidence="2 3">
    <name type="scientific">Kingdonia uniflora</name>
    <dbReference type="NCBI Taxonomy" id="39325"/>
    <lineage>
        <taxon>Eukaryota</taxon>
        <taxon>Viridiplantae</taxon>
        <taxon>Streptophyta</taxon>
        <taxon>Embryophyta</taxon>
        <taxon>Tracheophyta</taxon>
        <taxon>Spermatophyta</taxon>
        <taxon>Magnoliopsida</taxon>
        <taxon>Ranunculales</taxon>
        <taxon>Circaeasteraceae</taxon>
        <taxon>Kingdonia</taxon>
    </lineage>
</organism>
<gene>
    <name evidence="2" type="ORF">GIB67_011078</name>
</gene>
<evidence type="ECO:0000313" key="2">
    <source>
        <dbReference type="EMBL" id="KAF6138238.1"/>
    </source>
</evidence>
<keyword evidence="3" id="KW-1185">Reference proteome</keyword>
<comment type="caution">
    <text evidence="2">The sequence shown here is derived from an EMBL/GenBank/DDBJ whole genome shotgun (WGS) entry which is preliminary data.</text>
</comment>
<feature type="compositionally biased region" description="Basic residues" evidence="1">
    <location>
        <begin position="26"/>
        <end position="35"/>
    </location>
</feature>
<proteinExistence type="predicted"/>
<accession>A0A7J7L6Q8</accession>
<feature type="non-terminal residue" evidence="2">
    <location>
        <position position="1"/>
    </location>
</feature>
<sequence length="58" mass="6706">SKKNPCSYVSDADTRTDTRGHGLPQRPKKKKKREKKLAYLRSVVYTSSPFYLRSAVFN</sequence>
<evidence type="ECO:0000256" key="1">
    <source>
        <dbReference type="SAM" id="MobiDB-lite"/>
    </source>
</evidence>
<evidence type="ECO:0000313" key="3">
    <source>
        <dbReference type="Proteomes" id="UP000541444"/>
    </source>
</evidence>
<feature type="region of interest" description="Disordered" evidence="1">
    <location>
        <begin position="1"/>
        <end position="35"/>
    </location>
</feature>
<protein>
    <submittedName>
        <fullName evidence="2">Uncharacterized protein</fullName>
    </submittedName>
</protein>
<name>A0A7J7L6Q8_9MAGN</name>
<dbReference type="AlphaFoldDB" id="A0A7J7L6Q8"/>